<dbReference type="InterPro" id="IPR021109">
    <property type="entry name" value="Peptidase_aspartic_dom_sf"/>
</dbReference>
<keyword evidence="3" id="KW-1185">Reference proteome</keyword>
<gene>
    <name evidence="2" type="primary">Tf2-6_445</name>
    <name evidence="2" type="ORF">NPIL_551031</name>
</gene>
<accession>A0A8X6R0B4</accession>
<dbReference type="OrthoDB" id="6783097at2759"/>
<organism evidence="2 3">
    <name type="scientific">Nephila pilipes</name>
    <name type="common">Giant wood spider</name>
    <name type="synonym">Nephila maculata</name>
    <dbReference type="NCBI Taxonomy" id="299642"/>
    <lineage>
        <taxon>Eukaryota</taxon>
        <taxon>Metazoa</taxon>
        <taxon>Ecdysozoa</taxon>
        <taxon>Arthropoda</taxon>
        <taxon>Chelicerata</taxon>
        <taxon>Arachnida</taxon>
        <taxon>Araneae</taxon>
        <taxon>Araneomorphae</taxon>
        <taxon>Entelegynae</taxon>
        <taxon>Araneoidea</taxon>
        <taxon>Nephilidae</taxon>
        <taxon>Nephila</taxon>
    </lineage>
</organism>
<evidence type="ECO:0000313" key="3">
    <source>
        <dbReference type="Proteomes" id="UP000887013"/>
    </source>
</evidence>
<dbReference type="EMBL" id="BMAW01037641">
    <property type="protein sequence ID" value="GFU49298.1"/>
    <property type="molecule type" value="Genomic_DNA"/>
</dbReference>
<dbReference type="SUPFAM" id="SSF50630">
    <property type="entry name" value="Acid proteases"/>
    <property type="match status" value="1"/>
</dbReference>
<evidence type="ECO:0000256" key="1">
    <source>
        <dbReference type="SAM" id="MobiDB-lite"/>
    </source>
</evidence>
<comment type="caution">
    <text evidence="2">The sequence shown here is derived from an EMBL/GenBank/DDBJ whole genome shotgun (WGS) entry which is preliminary data.</text>
</comment>
<feature type="compositionally biased region" description="Basic and acidic residues" evidence="1">
    <location>
        <begin position="171"/>
        <end position="183"/>
    </location>
</feature>
<protein>
    <submittedName>
        <fullName evidence="2">Transposon Tf2-6 polyprotein</fullName>
    </submittedName>
</protein>
<proteinExistence type="predicted"/>
<dbReference type="AlphaFoldDB" id="A0A8X6R0B4"/>
<dbReference type="Proteomes" id="UP000887013">
    <property type="component" value="Unassembled WGS sequence"/>
</dbReference>
<feature type="compositionally biased region" description="Low complexity" evidence="1">
    <location>
        <begin position="148"/>
        <end position="157"/>
    </location>
</feature>
<evidence type="ECO:0000313" key="2">
    <source>
        <dbReference type="EMBL" id="GFU49298.1"/>
    </source>
</evidence>
<sequence length="318" mass="35952">MFTCVTSPVPLFEIEVYEATGTVCADTGASQSVGGELMFKFLKNRGQKFRELYLPMCLADGQQSTPLVQKATVPITVCGRTFQTDLIFLPHAKGNRTLLGVDFLKISGIVMNMRKNYWYFGDKPNCRIPFAKDIPLPTNDSPVELNNSSCPTSSISSDVPVQRNPADETETSDHHLREEEGQDLDAKERNDLIVLLNENKDVFRLGGEPTPFVKHFINTEGNSVRIPPKIKTIKLRKLMISKYYGDPDNYLDYRNQYKEAVHSNPSLSDIGQDLLKRSNWLIGCVIDIYPPKDNQVRDMKVKTKAEELTQPIKRTVFS</sequence>
<dbReference type="Gene3D" id="2.40.70.10">
    <property type="entry name" value="Acid Proteases"/>
    <property type="match status" value="1"/>
</dbReference>
<name>A0A8X6R0B4_NEPPI</name>
<reference evidence="2" key="1">
    <citation type="submission" date="2020-08" db="EMBL/GenBank/DDBJ databases">
        <title>Multicomponent nature underlies the extraordinary mechanical properties of spider dragline silk.</title>
        <authorList>
            <person name="Kono N."/>
            <person name="Nakamura H."/>
            <person name="Mori M."/>
            <person name="Yoshida Y."/>
            <person name="Ohtoshi R."/>
            <person name="Malay A.D."/>
            <person name="Moran D.A.P."/>
            <person name="Tomita M."/>
            <person name="Numata K."/>
            <person name="Arakawa K."/>
        </authorList>
    </citation>
    <scope>NUCLEOTIDE SEQUENCE</scope>
</reference>
<feature type="region of interest" description="Disordered" evidence="1">
    <location>
        <begin position="142"/>
        <end position="183"/>
    </location>
</feature>